<proteinExistence type="predicted"/>
<organism evidence="8 9">
    <name type="scientific">Slackia faecicanis</name>
    <dbReference type="NCBI Taxonomy" id="255723"/>
    <lineage>
        <taxon>Bacteria</taxon>
        <taxon>Bacillati</taxon>
        <taxon>Actinomycetota</taxon>
        <taxon>Coriobacteriia</taxon>
        <taxon>Eggerthellales</taxon>
        <taxon>Eggerthellaceae</taxon>
        <taxon>Slackia</taxon>
    </lineage>
</organism>
<feature type="transmembrane region" description="Helical" evidence="6">
    <location>
        <begin position="213"/>
        <end position="235"/>
    </location>
</feature>
<keyword evidence="4 6" id="KW-1133">Transmembrane helix</keyword>
<keyword evidence="3 6" id="KW-0812">Transmembrane</keyword>
<dbReference type="Pfam" id="PF00482">
    <property type="entry name" value="T2SSF"/>
    <property type="match status" value="1"/>
</dbReference>
<gene>
    <name evidence="8" type="ORF">DMP07_04555</name>
</gene>
<comment type="caution">
    <text evidence="8">The sequence shown here is derived from an EMBL/GenBank/DDBJ whole genome shotgun (WGS) entry which is preliminary data.</text>
</comment>
<dbReference type="InterPro" id="IPR018076">
    <property type="entry name" value="T2SS_GspF_dom"/>
</dbReference>
<reference evidence="9" key="1">
    <citation type="submission" date="2018-05" db="EMBL/GenBank/DDBJ databases">
        <title>Genome Sequencing of selected type strains of the family Eggerthellaceae.</title>
        <authorList>
            <person name="Danylec N."/>
            <person name="Stoll D.A."/>
            <person name="Doetsch A."/>
            <person name="Huch M."/>
        </authorList>
    </citation>
    <scope>NUCLEOTIDE SEQUENCE [LARGE SCALE GENOMIC DNA]</scope>
    <source>
        <strain evidence="9">DSM 17537</strain>
    </source>
</reference>
<evidence type="ECO:0000256" key="2">
    <source>
        <dbReference type="ARBA" id="ARBA00022475"/>
    </source>
</evidence>
<evidence type="ECO:0000313" key="9">
    <source>
        <dbReference type="Proteomes" id="UP000267368"/>
    </source>
</evidence>
<dbReference type="EMBL" id="QICB01000002">
    <property type="protein sequence ID" value="RNL20855.1"/>
    <property type="molecule type" value="Genomic_DNA"/>
</dbReference>
<evidence type="ECO:0000256" key="1">
    <source>
        <dbReference type="ARBA" id="ARBA00004651"/>
    </source>
</evidence>
<name>A0A3N0AGP0_9ACTN</name>
<dbReference type="PANTHER" id="PTHR35007:SF2">
    <property type="entry name" value="PILUS ASSEMBLE PROTEIN"/>
    <property type="match status" value="1"/>
</dbReference>
<keyword evidence="5 6" id="KW-0472">Membrane</keyword>
<evidence type="ECO:0000256" key="4">
    <source>
        <dbReference type="ARBA" id="ARBA00022989"/>
    </source>
</evidence>
<dbReference type="Proteomes" id="UP000267368">
    <property type="component" value="Unassembled WGS sequence"/>
</dbReference>
<evidence type="ECO:0000313" key="8">
    <source>
        <dbReference type="EMBL" id="RNL20855.1"/>
    </source>
</evidence>
<dbReference type="AlphaFoldDB" id="A0A3N0AGP0"/>
<dbReference type="PANTHER" id="PTHR35007">
    <property type="entry name" value="INTEGRAL MEMBRANE PROTEIN-RELATED"/>
    <property type="match status" value="1"/>
</dbReference>
<evidence type="ECO:0000256" key="5">
    <source>
        <dbReference type="ARBA" id="ARBA00023136"/>
    </source>
</evidence>
<comment type="subcellular location">
    <subcellularLocation>
        <location evidence="1">Cell membrane</location>
        <topology evidence="1">Multi-pass membrane protein</topology>
    </subcellularLocation>
</comment>
<evidence type="ECO:0000256" key="3">
    <source>
        <dbReference type="ARBA" id="ARBA00022692"/>
    </source>
</evidence>
<keyword evidence="9" id="KW-1185">Reference proteome</keyword>
<feature type="transmembrane region" description="Helical" evidence="6">
    <location>
        <begin position="26"/>
        <end position="45"/>
    </location>
</feature>
<evidence type="ECO:0000259" key="7">
    <source>
        <dbReference type="Pfam" id="PF00482"/>
    </source>
</evidence>
<evidence type="ECO:0000256" key="6">
    <source>
        <dbReference type="SAM" id="Phobius"/>
    </source>
</evidence>
<sequence>MHAGGGRAADTQDAVGGRIDRREGGMVVFIGLSAAVAGSCLWLWLREAADERCKGRRARSKALAAFSADASRRLDTEEAAFSLFARKKKAAEKLLVERHVPEMVDAVALGMRAGLSFESAFSLYCSRFDDELAMACRRACRSWESGMETRDEALRKLADEMDVASLTTFVNNTTRCMRYGNPMSRMLEVMASEARGCYRAKMEELVAKAPVKMLLPTAGLILPAMLIVVMGPILLEFL</sequence>
<accession>A0A3N0AGP0</accession>
<keyword evidence="2" id="KW-1003">Cell membrane</keyword>
<dbReference type="GO" id="GO:0005886">
    <property type="term" value="C:plasma membrane"/>
    <property type="evidence" value="ECO:0007669"/>
    <property type="project" value="UniProtKB-SubCell"/>
</dbReference>
<feature type="domain" description="Type II secretion system protein GspF" evidence="7">
    <location>
        <begin position="105"/>
        <end position="230"/>
    </location>
</feature>
<protein>
    <recommendedName>
        <fullName evidence="7">Type II secretion system protein GspF domain-containing protein</fullName>
    </recommendedName>
</protein>